<proteinExistence type="predicted"/>
<reference evidence="1 2" key="1">
    <citation type="journal article" date="2018" name="Sci. Rep.">
        <title>Genomic signatures of local adaptation to the degree of environmental predictability in rotifers.</title>
        <authorList>
            <person name="Franch-Gras L."/>
            <person name="Hahn C."/>
            <person name="Garcia-Roger E.M."/>
            <person name="Carmona M.J."/>
            <person name="Serra M."/>
            <person name="Gomez A."/>
        </authorList>
    </citation>
    <scope>NUCLEOTIDE SEQUENCE [LARGE SCALE GENOMIC DNA]</scope>
    <source>
        <strain evidence="1">HYR1</strain>
    </source>
</reference>
<gene>
    <name evidence="1" type="ORF">BpHYR1_023902</name>
</gene>
<evidence type="ECO:0000313" key="1">
    <source>
        <dbReference type="EMBL" id="RNA18832.1"/>
    </source>
</evidence>
<dbReference type="AlphaFoldDB" id="A0A3M7R5F9"/>
<accession>A0A3M7R5F9</accession>
<keyword evidence="2" id="KW-1185">Reference proteome</keyword>
<organism evidence="1 2">
    <name type="scientific">Brachionus plicatilis</name>
    <name type="common">Marine rotifer</name>
    <name type="synonym">Brachionus muelleri</name>
    <dbReference type="NCBI Taxonomy" id="10195"/>
    <lineage>
        <taxon>Eukaryota</taxon>
        <taxon>Metazoa</taxon>
        <taxon>Spiralia</taxon>
        <taxon>Gnathifera</taxon>
        <taxon>Rotifera</taxon>
        <taxon>Eurotatoria</taxon>
        <taxon>Monogononta</taxon>
        <taxon>Pseudotrocha</taxon>
        <taxon>Ploima</taxon>
        <taxon>Brachionidae</taxon>
        <taxon>Brachionus</taxon>
    </lineage>
</organism>
<dbReference type="EMBL" id="REGN01004166">
    <property type="protein sequence ID" value="RNA18832.1"/>
    <property type="molecule type" value="Genomic_DNA"/>
</dbReference>
<comment type="caution">
    <text evidence="1">The sequence shown here is derived from an EMBL/GenBank/DDBJ whole genome shotgun (WGS) entry which is preliminary data.</text>
</comment>
<name>A0A3M7R5F9_BRAPC</name>
<evidence type="ECO:0000313" key="2">
    <source>
        <dbReference type="Proteomes" id="UP000276133"/>
    </source>
</evidence>
<sequence length="99" mass="11536">MAAFLASIDQIQVETLKFLILKEKFMLKLQENSDIWQIYCIRQLKTANSCRRIEHNLGSINAIHHPILWMVSTITNVYRNFAKLGFKNRVSNSAFHIIS</sequence>
<dbReference type="Proteomes" id="UP000276133">
    <property type="component" value="Unassembled WGS sequence"/>
</dbReference>
<protein>
    <submittedName>
        <fullName evidence="1">Uncharacterized protein</fullName>
    </submittedName>
</protein>